<name>A0A4Y2N6T3_ARAVE</name>
<dbReference type="EMBL" id="BGPR01008517">
    <property type="protein sequence ID" value="GBN34334.1"/>
    <property type="molecule type" value="Genomic_DNA"/>
</dbReference>
<sequence>MAGDGYKDSGISTRVIAVTVFISPRMPWQDRGGHFVLYKKFLGADKLPGHLFASNSVTALRALDLLPSSAFEIQAAKE</sequence>
<protein>
    <submittedName>
        <fullName evidence="1">Uncharacterized protein</fullName>
    </submittedName>
</protein>
<reference evidence="1 2" key="1">
    <citation type="journal article" date="2019" name="Sci. Rep.">
        <title>Orb-weaving spider Araneus ventricosus genome elucidates the spidroin gene catalogue.</title>
        <authorList>
            <person name="Kono N."/>
            <person name="Nakamura H."/>
            <person name="Ohtoshi R."/>
            <person name="Moran D.A.P."/>
            <person name="Shinohara A."/>
            <person name="Yoshida Y."/>
            <person name="Fujiwara M."/>
            <person name="Mori M."/>
            <person name="Tomita M."/>
            <person name="Arakawa K."/>
        </authorList>
    </citation>
    <scope>NUCLEOTIDE SEQUENCE [LARGE SCALE GENOMIC DNA]</scope>
</reference>
<evidence type="ECO:0000313" key="2">
    <source>
        <dbReference type="Proteomes" id="UP000499080"/>
    </source>
</evidence>
<proteinExistence type="predicted"/>
<dbReference type="AlphaFoldDB" id="A0A4Y2N6T3"/>
<evidence type="ECO:0000313" key="1">
    <source>
        <dbReference type="EMBL" id="GBN34334.1"/>
    </source>
</evidence>
<gene>
    <name evidence="1" type="ORF">AVEN_170398_1</name>
</gene>
<accession>A0A4Y2N6T3</accession>
<organism evidence="1 2">
    <name type="scientific">Araneus ventricosus</name>
    <name type="common">Orbweaver spider</name>
    <name type="synonym">Epeira ventricosa</name>
    <dbReference type="NCBI Taxonomy" id="182803"/>
    <lineage>
        <taxon>Eukaryota</taxon>
        <taxon>Metazoa</taxon>
        <taxon>Ecdysozoa</taxon>
        <taxon>Arthropoda</taxon>
        <taxon>Chelicerata</taxon>
        <taxon>Arachnida</taxon>
        <taxon>Araneae</taxon>
        <taxon>Araneomorphae</taxon>
        <taxon>Entelegynae</taxon>
        <taxon>Araneoidea</taxon>
        <taxon>Araneidae</taxon>
        <taxon>Araneus</taxon>
    </lineage>
</organism>
<keyword evidence="2" id="KW-1185">Reference proteome</keyword>
<dbReference type="Proteomes" id="UP000499080">
    <property type="component" value="Unassembled WGS sequence"/>
</dbReference>
<comment type="caution">
    <text evidence="1">The sequence shown here is derived from an EMBL/GenBank/DDBJ whole genome shotgun (WGS) entry which is preliminary data.</text>
</comment>